<dbReference type="EMBL" id="JBFAUK010000016">
    <property type="protein sequence ID" value="MEV5508827.1"/>
    <property type="molecule type" value="Genomic_DNA"/>
</dbReference>
<proteinExistence type="predicted"/>
<gene>
    <name evidence="2" type="ORF">AB0L16_20655</name>
</gene>
<evidence type="ECO:0000313" key="3">
    <source>
        <dbReference type="Proteomes" id="UP001552594"/>
    </source>
</evidence>
<dbReference type="RefSeq" id="WP_153068789.1">
    <property type="nucleotide sequence ID" value="NZ_JBFAUK010000016.1"/>
</dbReference>
<protein>
    <submittedName>
        <fullName evidence="2">Uncharacterized protein</fullName>
    </submittedName>
</protein>
<keyword evidence="3" id="KW-1185">Reference proteome</keyword>
<name>A0ABV3K2A4_STRON</name>
<evidence type="ECO:0000313" key="2">
    <source>
        <dbReference type="EMBL" id="MEV5508827.1"/>
    </source>
</evidence>
<feature type="region of interest" description="Disordered" evidence="1">
    <location>
        <begin position="178"/>
        <end position="199"/>
    </location>
</feature>
<comment type="caution">
    <text evidence="2">The sequence shown here is derived from an EMBL/GenBank/DDBJ whole genome shotgun (WGS) entry which is preliminary data.</text>
</comment>
<reference evidence="2 3" key="1">
    <citation type="submission" date="2024-06" db="EMBL/GenBank/DDBJ databases">
        <title>The Natural Products Discovery Center: Release of the First 8490 Sequenced Strains for Exploring Actinobacteria Biosynthetic Diversity.</title>
        <authorList>
            <person name="Kalkreuter E."/>
            <person name="Kautsar S.A."/>
            <person name="Yang D."/>
            <person name="Bader C.D."/>
            <person name="Teijaro C.N."/>
            <person name="Fluegel L."/>
            <person name="Davis C.M."/>
            <person name="Simpson J.R."/>
            <person name="Lauterbach L."/>
            <person name="Steele A.D."/>
            <person name="Gui C."/>
            <person name="Meng S."/>
            <person name="Li G."/>
            <person name="Viehrig K."/>
            <person name="Ye F."/>
            <person name="Su P."/>
            <person name="Kiefer A.F."/>
            <person name="Nichols A."/>
            <person name="Cepeda A.J."/>
            <person name="Yan W."/>
            <person name="Fan B."/>
            <person name="Jiang Y."/>
            <person name="Adhikari A."/>
            <person name="Zheng C.-J."/>
            <person name="Schuster L."/>
            <person name="Cowan T.M."/>
            <person name="Smanski M.J."/>
            <person name="Chevrette M.G."/>
            <person name="De Carvalho L.P.S."/>
            <person name="Shen B."/>
        </authorList>
    </citation>
    <scope>NUCLEOTIDE SEQUENCE [LARGE SCALE GENOMIC DNA]</scope>
    <source>
        <strain evidence="2 3">NPDC052347</strain>
    </source>
</reference>
<sequence length="199" mass="21627">MTSLAMAAAVSLTLVTGQVVHRWWDGEPYPVADPVAAARRLDARTQAVYEVLGLPRAAVDGGWPGREFEASGYDCQPRGMRHWPEGLRDSPTSAPGVVDVRAAWGLKGVTRAQAEGALQRVRTVMTRRGWRTAEYRNEGDSLWLKLKPADSEDTVALEWYPAGLEVAASSPCARYPSGTEVDQLGHPVLPPQEAPLVRG</sequence>
<accession>A0ABV3K2A4</accession>
<dbReference type="Proteomes" id="UP001552594">
    <property type="component" value="Unassembled WGS sequence"/>
</dbReference>
<organism evidence="2 3">
    <name type="scientific">Streptomyces orinoci</name>
    <name type="common">Streptoverticillium orinoci</name>
    <dbReference type="NCBI Taxonomy" id="67339"/>
    <lineage>
        <taxon>Bacteria</taxon>
        <taxon>Bacillati</taxon>
        <taxon>Actinomycetota</taxon>
        <taxon>Actinomycetes</taxon>
        <taxon>Kitasatosporales</taxon>
        <taxon>Streptomycetaceae</taxon>
        <taxon>Streptomyces</taxon>
    </lineage>
</organism>
<evidence type="ECO:0000256" key="1">
    <source>
        <dbReference type="SAM" id="MobiDB-lite"/>
    </source>
</evidence>